<protein>
    <submittedName>
        <fullName evidence="5">VRR-NUC domain protein</fullName>
    </submittedName>
</protein>
<dbReference type="Proteomes" id="UP000000271">
    <property type="component" value="Chromosome"/>
</dbReference>
<dbReference type="GO" id="GO:0003676">
    <property type="term" value="F:nucleic acid binding"/>
    <property type="evidence" value="ECO:0007669"/>
    <property type="project" value="InterPro"/>
</dbReference>
<organism evidence="5 6">
    <name type="scientific">Bacillus selenitireducens (strain ATCC 700615 / DSM 15326 / MLS10)</name>
    <dbReference type="NCBI Taxonomy" id="439292"/>
    <lineage>
        <taxon>Bacteria</taxon>
        <taxon>Bacillati</taxon>
        <taxon>Bacillota</taxon>
        <taxon>Bacilli</taxon>
        <taxon>Bacillales</taxon>
        <taxon>Bacillaceae</taxon>
        <taxon>Salisediminibacterium</taxon>
    </lineage>
</organism>
<dbReference type="Gene3D" id="3.40.1350.10">
    <property type="match status" value="1"/>
</dbReference>
<keyword evidence="6" id="KW-1185">Reference proteome</keyword>
<evidence type="ECO:0000256" key="2">
    <source>
        <dbReference type="ARBA" id="ARBA00022722"/>
    </source>
</evidence>
<sequence>MEEQKLEQTFKRAVLNHGGLALKLITPGYAGIPDRLAILPGGRVAFVEMKRPGGKPRPLQVKRHEQLRQLGCDVAVIDSNERLGAWLAERWLL</sequence>
<dbReference type="OrthoDB" id="6706702at2"/>
<dbReference type="GO" id="GO:0016788">
    <property type="term" value="F:hydrolase activity, acting on ester bonds"/>
    <property type="evidence" value="ECO:0007669"/>
    <property type="project" value="InterPro"/>
</dbReference>
<reference evidence="5" key="1">
    <citation type="submission" date="2009-10" db="EMBL/GenBank/DDBJ databases">
        <title>Complete sequence of Bacillus selenitireducens MLS10.</title>
        <authorList>
            <consortium name="US DOE Joint Genome Institute"/>
            <person name="Lucas S."/>
            <person name="Copeland A."/>
            <person name="Lapidus A."/>
            <person name="Glavina del Rio T."/>
            <person name="Dalin E."/>
            <person name="Tice H."/>
            <person name="Bruce D."/>
            <person name="Goodwin L."/>
            <person name="Pitluck S."/>
            <person name="Sims D."/>
            <person name="Brettin T."/>
            <person name="Detter J.C."/>
            <person name="Han C."/>
            <person name="Larimer F."/>
            <person name="Land M."/>
            <person name="Hauser L."/>
            <person name="Kyrpides N."/>
            <person name="Ovchinnikova G."/>
            <person name="Stolz J."/>
        </authorList>
    </citation>
    <scope>NUCLEOTIDE SEQUENCE [LARGE SCALE GENOMIC DNA]</scope>
    <source>
        <strain evidence="5">MLS10</strain>
    </source>
</reference>
<dbReference type="HOGENOM" id="CLU_161041_1_0_9"/>
<dbReference type="KEGG" id="bse:Bsel_3021"/>
<comment type="cofactor">
    <cofactor evidence="1">
        <name>Mg(2+)</name>
        <dbReference type="ChEBI" id="CHEBI:18420"/>
    </cofactor>
</comment>
<dbReference type="EMBL" id="CP001791">
    <property type="protein sequence ID" value="ADI00503.1"/>
    <property type="molecule type" value="Genomic_DNA"/>
</dbReference>
<evidence type="ECO:0000313" key="5">
    <source>
        <dbReference type="EMBL" id="ADI00503.1"/>
    </source>
</evidence>
<dbReference type="InterPro" id="IPR011856">
    <property type="entry name" value="tRNA_endonuc-like_dom_sf"/>
</dbReference>
<dbReference type="InterPro" id="IPR014883">
    <property type="entry name" value="VRR_NUC"/>
</dbReference>
<gene>
    <name evidence="5" type="ordered locus">Bsel_3021</name>
</gene>
<accession>D6Y001</accession>
<keyword evidence="3" id="KW-0378">Hydrolase</keyword>
<proteinExistence type="predicted"/>
<dbReference type="SMART" id="SM00990">
    <property type="entry name" value="VRR_NUC"/>
    <property type="match status" value="1"/>
</dbReference>
<keyword evidence="2" id="KW-0540">Nuclease</keyword>
<dbReference type="RefSeq" id="WP_013173908.1">
    <property type="nucleotide sequence ID" value="NC_014219.1"/>
</dbReference>
<dbReference type="AlphaFoldDB" id="D6Y001"/>
<feature type="domain" description="VRR-NUC" evidence="4">
    <location>
        <begin position="1"/>
        <end position="81"/>
    </location>
</feature>
<evidence type="ECO:0000256" key="3">
    <source>
        <dbReference type="ARBA" id="ARBA00022801"/>
    </source>
</evidence>
<evidence type="ECO:0000259" key="4">
    <source>
        <dbReference type="SMART" id="SM00990"/>
    </source>
</evidence>
<evidence type="ECO:0000313" key="6">
    <source>
        <dbReference type="Proteomes" id="UP000000271"/>
    </source>
</evidence>
<name>D6Y001_BACIE</name>
<evidence type="ECO:0000256" key="1">
    <source>
        <dbReference type="ARBA" id="ARBA00001946"/>
    </source>
</evidence>
<dbReference type="STRING" id="439292.Bsel_3021"/>
<dbReference type="GO" id="GO:0004518">
    <property type="term" value="F:nuclease activity"/>
    <property type="evidence" value="ECO:0007669"/>
    <property type="project" value="UniProtKB-KW"/>
</dbReference>
<dbReference type="eggNOG" id="ENOG5032Y88">
    <property type="taxonomic scope" value="Bacteria"/>
</dbReference>